<evidence type="ECO:0000313" key="2">
    <source>
        <dbReference type="EMBL" id="KAJ1112853.1"/>
    </source>
</evidence>
<accession>A0AAV7NA15</accession>
<gene>
    <name evidence="2" type="ORF">NDU88_001114</name>
</gene>
<name>A0AAV7NA15_PLEWA</name>
<sequence>MEFRPWRKPPTETATSTHCPPRRDKQTARRSPPTDRRESMYRPPYHIPPIRHLFRGGSPADKNTAATAISNGKRSPPYSPRGIWTAWNPNSTSCQRLSSCSSTRSRNAGAEDNAVLETAVPSAAVLETAVPSSAVLETAVPSAAVLQTAVPSSAVLEMKGPVQRCLRRRCPVQRCLRRRCPV</sequence>
<feature type="region of interest" description="Disordered" evidence="1">
    <location>
        <begin position="1"/>
        <end position="78"/>
    </location>
</feature>
<dbReference type="Proteomes" id="UP001066276">
    <property type="component" value="Chromosome 8"/>
</dbReference>
<proteinExistence type="predicted"/>
<keyword evidence="3" id="KW-1185">Reference proteome</keyword>
<feature type="compositionally biased region" description="Basic and acidic residues" evidence="1">
    <location>
        <begin position="21"/>
        <end position="40"/>
    </location>
</feature>
<dbReference type="EMBL" id="JANPWB010000012">
    <property type="protein sequence ID" value="KAJ1112853.1"/>
    <property type="molecule type" value="Genomic_DNA"/>
</dbReference>
<evidence type="ECO:0000256" key="1">
    <source>
        <dbReference type="SAM" id="MobiDB-lite"/>
    </source>
</evidence>
<evidence type="ECO:0000313" key="3">
    <source>
        <dbReference type="Proteomes" id="UP001066276"/>
    </source>
</evidence>
<reference evidence="2" key="1">
    <citation type="journal article" date="2022" name="bioRxiv">
        <title>Sequencing and chromosome-scale assembly of the giantPleurodeles waltlgenome.</title>
        <authorList>
            <person name="Brown T."/>
            <person name="Elewa A."/>
            <person name="Iarovenko S."/>
            <person name="Subramanian E."/>
            <person name="Araus A.J."/>
            <person name="Petzold A."/>
            <person name="Susuki M."/>
            <person name="Suzuki K.-i.T."/>
            <person name="Hayashi T."/>
            <person name="Toyoda A."/>
            <person name="Oliveira C."/>
            <person name="Osipova E."/>
            <person name="Leigh N.D."/>
            <person name="Simon A."/>
            <person name="Yun M.H."/>
        </authorList>
    </citation>
    <scope>NUCLEOTIDE SEQUENCE</scope>
    <source>
        <strain evidence="2">20211129_DDA</strain>
        <tissue evidence="2">Liver</tissue>
    </source>
</reference>
<protein>
    <submittedName>
        <fullName evidence="2">Uncharacterized protein</fullName>
    </submittedName>
</protein>
<comment type="caution">
    <text evidence="2">The sequence shown here is derived from an EMBL/GenBank/DDBJ whole genome shotgun (WGS) entry which is preliminary data.</text>
</comment>
<feature type="compositionally biased region" description="Polar residues" evidence="1">
    <location>
        <begin position="64"/>
        <end position="73"/>
    </location>
</feature>
<dbReference type="AlphaFoldDB" id="A0AAV7NA15"/>
<organism evidence="2 3">
    <name type="scientific">Pleurodeles waltl</name>
    <name type="common">Iberian ribbed newt</name>
    <dbReference type="NCBI Taxonomy" id="8319"/>
    <lineage>
        <taxon>Eukaryota</taxon>
        <taxon>Metazoa</taxon>
        <taxon>Chordata</taxon>
        <taxon>Craniata</taxon>
        <taxon>Vertebrata</taxon>
        <taxon>Euteleostomi</taxon>
        <taxon>Amphibia</taxon>
        <taxon>Batrachia</taxon>
        <taxon>Caudata</taxon>
        <taxon>Salamandroidea</taxon>
        <taxon>Salamandridae</taxon>
        <taxon>Pleurodelinae</taxon>
        <taxon>Pleurodeles</taxon>
    </lineage>
</organism>